<feature type="compositionally biased region" description="Pro residues" evidence="1">
    <location>
        <begin position="1429"/>
        <end position="1438"/>
    </location>
</feature>
<evidence type="ECO:0000256" key="1">
    <source>
        <dbReference type="SAM" id="MobiDB-lite"/>
    </source>
</evidence>
<dbReference type="Pfam" id="PF13519">
    <property type="entry name" value="VWA_2"/>
    <property type="match status" value="2"/>
</dbReference>
<dbReference type="PROSITE" id="PS50234">
    <property type="entry name" value="VWFA"/>
    <property type="match status" value="2"/>
</dbReference>
<feature type="region of interest" description="Disordered" evidence="1">
    <location>
        <begin position="690"/>
        <end position="733"/>
    </location>
</feature>
<organism evidence="3 4">
    <name type="scientific">Digitaria exilis</name>
    <dbReference type="NCBI Taxonomy" id="1010633"/>
    <lineage>
        <taxon>Eukaryota</taxon>
        <taxon>Viridiplantae</taxon>
        <taxon>Streptophyta</taxon>
        <taxon>Embryophyta</taxon>
        <taxon>Tracheophyta</taxon>
        <taxon>Spermatophyta</taxon>
        <taxon>Magnoliopsida</taxon>
        <taxon>Liliopsida</taxon>
        <taxon>Poales</taxon>
        <taxon>Poaceae</taxon>
        <taxon>PACMAD clade</taxon>
        <taxon>Panicoideae</taxon>
        <taxon>Panicodae</taxon>
        <taxon>Paniceae</taxon>
        <taxon>Anthephorinae</taxon>
        <taxon>Digitaria</taxon>
    </lineage>
</organism>
<feature type="compositionally biased region" description="Low complexity" evidence="1">
    <location>
        <begin position="693"/>
        <end position="709"/>
    </location>
</feature>
<name>A0A835E4G7_9POAL</name>
<dbReference type="Gene3D" id="3.40.50.410">
    <property type="entry name" value="von Willebrand factor, type A domain"/>
    <property type="match status" value="3"/>
</dbReference>
<dbReference type="SUPFAM" id="SSF53300">
    <property type="entry name" value="vWA-like"/>
    <property type="match status" value="3"/>
</dbReference>
<dbReference type="Pfam" id="PF13768">
    <property type="entry name" value="VWA_3"/>
    <property type="match status" value="1"/>
</dbReference>
<reference evidence="3" key="1">
    <citation type="submission" date="2020-07" db="EMBL/GenBank/DDBJ databases">
        <title>Genome sequence and genetic diversity analysis of an under-domesticated orphan crop, white fonio (Digitaria exilis).</title>
        <authorList>
            <person name="Bennetzen J.L."/>
            <person name="Chen S."/>
            <person name="Ma X."/>
            <person name="Wang X."/>
            <person name="Yssel A.E.J."/>
            <person name="Chaluvadi S.R."/>
            <person name="Johnson M."/>
            <person name="Gangashetty P."/>
            <person name="Hamidou F."/>
            <person name="Sanogo M.D."/>
            <person name="Zwaenepoel A."/>
            <person name="Wallace J."/>
            <person name="Van De Peer Y."/>
            <person name="Van Deynze A."/>
        </authorList>
    </citation>
    <scope>NUCLEOTIDE SEQUENCE</scope>
    <source>
        <tissue evidence="3">Leaves</tissue>
    </source>
</reference>
<dbReference type="OrthoDB" id="687730at2759"/>
<dbReference type="InterPro" id="IPR051266">
    <property type="entry name" value="CLCR"/>
</dbReference>
<dbReference type="InterPro" id="IPR036465">
    <property type="entry name" value="vWFA_dom_sf"/>
</dbReference>
<dbReference type="EMBL" id="JACEFO010002324">
    <property type="protein sequence ID" value="KAF8665832.1"/>
    <property type="molecule type" value="Genomic_DNA"/>
</dbReference>
<comment type="caution">
    <text evidence="3">The sequence shown here is derived from an EMBL/GenBank/DDBJ whole genome shotgun (WGS) entry which is preliminary data.</text>
</comment>
<dbReference type="PANTHER" id="PTHR10579">
    <property type="entry name" value="CALCIUM-ACTIVATED CHLORIDE CHANNEL REGULATOR"/>
    <property type="match status" value="1"/>
</dbReference>
<protein>
    <recommendedName>
        <fullName evidence="2">VWFA domain-containing protein</fullName>
    </recommendedName>
</protein>
<sequence>MGRPLNVVILTAVDGIHTLPNNNTRIDRAIFQFMEEKLSALSADNRLGYLTYWSASNSYCFRYKSMNHSIESNEEKATCTRYMAWCLLWAELLLMEMGKDVPSSKGIILLFSDGKTNTGDFFEGGHVYKSKVPVHTFTLGGDANNNILRTIAQNSQGGEFHHPIPGGAPDKTLLQLTEPMKQVLDSILTKAAGMNKQLKAPVNATAAAALKLKVTAVPIVSALRQDKEVEDLEVLVRVEAPKLPQEVAIKHPPIDLVAVVDVSSSMGWSADPSKNSKKSRMDYLKAALLFIIDELHDDDRLSIVQFSGSVKGSTELSPISGNGRETARQVVRGLVPDGGTVFKPALEKAASILQGRDSKDSSRVPFIVFLSDGEESKGYETNWDQVVNTDDNHGATTDDGIKKLRDTLRKYPVHTFGFSSSHDPEPLLAIARVSRGTYSYIDKGLDNITDAFAVCLGGLTTVVTKNATIALSVTAPGVTIVSIDSGGYNKLIKDHGRSGEVCIPVLYEGEVKNFIAHLHVPRVEAAAAAGEQQMILTAGGTYIDATSASTTTITISQDNQHQVVSIQRPASGDDQQRDEAVLVQVTRFKLLVLLETKLLPKGKELKSKGGEWAQWLRKTWSELKNKNSSNSLSSTFDNDVEVIAGKLEEGSGEAYICSYVSSHQMERATTMGSPGNTTAVDYKTQAITKMEGKAAAQKPPAEAPAAPEQSGAGDILSASDKPHPTAAPAPSVPAAKEEMRALHVVLVIAFDLYSLPDDDKNDRINRVIFRFLQEKLKDNRLGYVHHWVAKNTCTSCIQVLRTISGNSPGGQFHPIPAPDNKFLSERFKKVLESILTNAAMNKKQQEAPVLNATAAAELKLKVTAAPIVSSLRQDKEVEDLEVLVRVEAPQLKVAAKHPPIDLVAVVDVSGSMGNSADPLKNSKMSRMDYLKAALLFIIDELHDDDRLSIVQFSGSVKGSTELSPISGNGRETARQVVRGLVPDGGTVFKPALETAASILQGRDSKDSSRVPFIVFLSDGEESKGYETHWDQVVNTDDNHGATTDDGIKKLRDVLQKYPVHTFGFSSSHDPAPLLAISRVSCGTYSYIDQGLDKITDAFAVCLGGLATVVIKDATIALNAAVPGVTIVGIDSGGYNKAIRDGGASGQVCIPVLYEGEVKNFVVHLHVPRAEAAAAGEEQVILTAGGTYVDATAASTTTITIGQDNHHLAVSIQRPASGDDEQRDEAVLEQVTRFKLLSLLLKELLPKDKELKNEGGKWAKWLREKWSELKNCSGGLSNSFDKDVEVMAGKLAEGSGQAYICSYVSSHQMERATTMGSPENTIAYKTPAVTKMAEKAAAHKPPVEAPAAPGNGGDIVAKPHPAPTAPSDSTAHVASGGGDVAAIAKPHPASAPANNEGAEGDVADNTKPHPAAAPANGGGEGDIADSAKPNPAPPAPSDTPAPVVSGGGHGDIDKKPHPNAPAANGAAGDGDVEKKPLEAPAPENGGRGDIAASAKPHLAPSSTTNGAGGDGDIIAGGANEKIKKPLLPPPEETPWASDELDVIERLVASWSDTQRDLVVSTLGHAQGTCGDQLLKATFLNLTLQSFNQTMYQSVFQAVEQALHLRNCNGGASMAVAASLPATAAAGSHGGSSEDKEQPRCKCVDLSSIGQRMEIWTSLIHQLNQIKLCHFHPSKDATATAEATHYLAVASLEPSMEAINRAMHHDIYLVSTACYL</sequence>
<dbReference type="SMART" id="SM00327">
    <property type="entry name" value="VWA"/>
    <property type="match status" value="2"/>
</dbReference>
<accession>A0A835E4G7</accession>
<evidence type="ECO:0000313" key="3">
    <source>
        <dbReference type="EMBL" id="KAF8665832.1"/>
    </source>
</evidence>
<feature type="domain" description="VWFA" evidence="2">
    <location>
        <begin position="255"/>
        <end position="456"/>
    </location>
</feature>
<evidence type="ECO:0000313" key="4">
    <source>
        <dbReference type="Proteomes" id="UP000636709"/>
    </source>
</evidence>
<keyword evidence="4" id="KW-1185">Reference proteome</keyword>
<dbReference type="PANTHER" id="PTHR10579:SF57">
    <property type="entry name" value="OS11G0687100 PROTEIN"/>
    <property type="match status" value="1"/>
</dbReference>
<dbReference type="InterPro" id="IPR002035">
    <property type="entry name" value="VWF_A"/>
</dbReference>
<evidence type="ECO:0000259" key="2">
    <source>
        <dbReference type="PROSITE" id="PS50234"/>
    </source>
</evidence>
<dbReference type="Proteomes" id="UP000636709">
    <property type="component" value="Unassembled WGS sequence"/>
</dbReference>
<feature type="region of interest" description="Disordered" evidence="1">
    <location>
        <begin position="1332"/>
        <end position="1515"/>
    </location>
</feature>
<proteinExistence type="predicted"/>
<feature type="domain" description="VWFA" evidence="2">
    <location>
        <begin position="901"/>
        <end position="1102"/>
    </location>
</feature>
<gene>
    <name evidence="3" type="ORF">HU200_053911</name>
</gene>